<dbReference type="eggNOG" id="COG1396">
    <property type="taxonomic scope" value="Bacteria"/>
</dbReference>
<dbReference type="InterPro" id="IPR011051">
    <property type="entry name" value="RmlC_Cupin_sf"/>
</dbReference>
<dbReference type="Gene3D" id="2.60.120.10">
    <property type="entry name" value="Jelly Rolls"/>
    <property type="match status" value="1"/>
</dbReference>
<dbReference type="SMART" id="SM00530">
    <property type="entry name" value="HTH_XRE"/>
    <property type="match status" value="1"/>
</dbReference>
<name>A0A0S2W5I5_9FIRM</name>
<keyword evidence="2" id="KW-0238">DNA-binding</keyword>
<keyword evidence="1" id="KW-0805">Transcription regulation</keyword>
<dbReference type="STRING" id="1297617.IB211_02139c"/>
<dbReference type="InterPro" id="IPR050807">
    <property type="entry name" value="TransReg_Diox_bact_type"/>
</dbReference>
<accession>A0A0S2W5I5</accession>
<dbReference type="SUPFAM" id="SSF47413">
    <property type="entry name" value="lambda repressor-like DNA-binding domains"/>
    <property type="match status" value="1"/>
</dbReference>
<dbReference type="GO" id="GO:0003677">
    <property type="term" value="F:DNA binding"/>
    <property type="evidence" value="ECO:0007669"/>
    <property type="project" value="UniProtKB-KW"/>
</dbReference>
<protein>
    <submittedName>
        <fullName evidence="5">Transcriptional regulator yidN, Cro/CI family</fullName>
    </submittedName>
</protein>
<keyword evidence="3" id="KW-0804">Transcription</keyword>
<dbReference type="InterPro" id="IPR010982">
    <property type="entry name" value="Lambda_DNA-bd_dom_sf"/>
</dbReference>
<sequence length="185" mass="20704">MESMNLKIGEKLKSLRNTRTMSLDDVSALTGVSKPMLGQIERGQSIPTVTILWKIATGLKTPLSYFLEGPQAEYTIVSPDQANVILGDGGKMRAYPLFTYDPVRSVETFYIEFDPDCRHSSDKHNDGVEEHVFVLRGTLRLVLGEKTVDVGEKQAVRFRADMPHAYQNLSESGCAVYNTIFYPSH</sequence>
<reference evidence="5 6" key="1">
    <citation type="journal article" date="2015" name="Nat. Commun.">
        <title>Production of butyrate from lysine and the Amadori product fructoselysine by a human gut commensal.</title>
        <authorList>
            <person name="Bui T.P."/>
            <person name="Ritari J."/>
            <person name="Boeren S."/>
            <person name="de Waard P."/>
            <person name="Plugge C.M."/>
            <person name="de Vos W.M."/>
        </authorList>
    </citation>
    <scope>NUCLEOTIDE SEQUENCE [LARGE SCALE GENOMIC DNA]</scope>
    <source>
        <strain evidence="5 6">AF211</strain>
    </source>
</reference>
<evidence type="ECO:0000256" key="3">
    <source>
        <dbReference type="ARBA" id="ARBA00023163"/>
    </source>
</evidence>
<dbReference type="InterPro" id="IPR013096">
    <property type="entry name" value="Cupin_2"/>
</dbReference>
<dbReference type="KEGG" id="ibu:IB211_02139c"/>
<dbReference type="RefSeq" id="WP_058118006.1">
    <property type="nucleotide sequence ID" value="NZ_CALICV010000029.1"/>
</dbReference>
<proteinExistence type="predicted"/>
<dbReference type="InterPro" id="IPR014710">
    <property type="entry name" value="RmlC-like_jellyroll"/>
</dbReference>
<evidence type="ECO:0000256" key="2">
    <source>
        <dbReference type="ARBA" id="ARBA00023125"/>
    </source>
</evidence>
<dbReference type="GO" id="GO:0003700">
    <property type="term" value="F:DNA-binding transcription factor activity"/>
    <property type="evidence" value="ECO:0007669"/>
    <property type="project" value="TreeGrafter"/>
</dbReference>
<dbReference type="AlphaFoldDB" id="A0A0S2W5I5"/>
<evidence type="ECO:0000313" key="5">
    <source>
        <dbReference type="EMBL" id="ALP94530.1"/>
    </source>
</evidence>
<dbReference type="PROSITE" id="PS50943">
    <property type="entry name" value="HTH_CROC1"/>
    <property type="match status" value="1"/>
</dbReference>
<dbReference type="GO" id="GO:0005829">
    <property type="term" value="C:cytosol"/>
    <property type="evidence" value="ECO:0007669"/>
    <property type="project" value="TreeGrafter"/>
</dbReference>
<dbReference type="Pfam" id="PF01381">
    <property type="entry name" value="HTH_3"/>
    <property type="match status" value="1"/>
</dbReference>
<evidence type="ECO:0000259" key="4">
    <source>
        <dbReference type="PROSITE" id="PS50943"/>
    </source>
</evidence>
<evidence type="ECO:0000256" key="1">
    <source>
        <dbReference type="ARBA" id="ARBA00023015"/>
    </source>
</evidence>
<organism evidence="5 6">
    <name type="scientific">Intestinimonas butyriciproducens</name>
    <dbReference type="NCBI Taxonomy" id="1297617"/>
    <lineage>
        <taxon>Bacteria</taxon>
        <taxon>Bacillati</taxon>
        <taxon>Bacillota</taxon>
        <taxon>Clostridia</taxon>
        <taxon>Eubacteriales</taxon>
        <taxon>Intestinimonas</taxon>
    </lineage>
</organism>
<dbReference type="CDD" id="cd02209">
    <property type="entry name" value="cupin_XRE_C"/>
    <property type="match status" value="1"/>
</dbReference>
<dbReference type="InterPro" id="IPR001387">
    <property type="entry name" value="Cro/C1-type_HTH"/>
</dbReference>
<dbReference type="Pfam" id="PF07883">
    <property type="entry name" value="Cupin_2"/>
    <property type="match status" value="1"/>
</dbReference>
<dbReference type="CDD" id="cd00093">
    <property type="entry name" value="HTH_XRE"/>
    <property type="match status" value="1"/>
</dbReference>
<keyword evidence="6" id="KW-1185">Reference proteome</keyword>
<feature type="domain" description="HTH cro/C1-type" evidence="4">
    <location>
        <begin position="12"/>
        <end position="66"/>
    </location>
</feature>
<dbReference type="PANTHER" id="PTHR46797">
    <property type="entry name" value="HTH-TYPE TRANSCRIPTIONAL REGULATOR"/>
    <property type="match status" value="1"/>
</dbReference>
<gene>
    <name evidence="5" type="ORF">IB211_02139c</name>
</gene>
<dbReference type="PANTHER" id="PTHR46797:SF23">
    <property type="entry name" value="HTH-TYPE TRANSCRIPTIONAL REGULATOR SUTR"/>
    <property type="match status" value="1"/>
</dbReference>
<dbReference type="Gene3D" id="1.10.260.40">
    <property type="entry name" value="lambda repressor-like DNA-binding domains"/>
    <property type="match status" value="1"/>
</dbReference>
<evidence type="ECO:0000313" key="6">
    <source>
        <dbReference type="Proteomes" id="UP000064844"/>
    </source>
</evidence>
<reference evidence="6" key="2">
    <citation type="submission" date="2015-04" db="EMBL/GenBank/DDBJ databases">
        <title>A butyrogenic pathway from the amino acid lysine in a human gut commensal.</title>
        <authorList>
            <person name="de Vos W.M."/>
            <person name="Bui N.T.P."/>
            <person name="Plugge C.M."/>
            <person name="Ritari J."/>
        </authorList>
    </citation>
    <scope>NUCLEOTIDE SEQUENCE [LARGE SCALE GENOMIC DNA]</scope>
    <source>
        <strain evidence="6">AF211</strain>
    </source>
</reference>
<dbReference type="SUPFAM" id="SSF51182">
    <property type="entry name" value="RmlC-like cupins"/>
    <property type="match status" value="1"/>
</dbReference>
<dbReference type="EMBL" id="CP011307">
    <property type="protein sequence ID" value="ALP94530.1"/>
    <property type="molecule type" value="Genomic_DNA"/>
</dbReference>
<dbReference type="Proteomes" id="UP000064844">
    <property type="component" value="Chromosome"/>
</dbReference>